<proteinExistence type="predicted"/>
<dbReference type="Proteomes" id="UP001261624">
    <property type="component" value="Unassembled WGS sequence"/>
</dbReference>
<dbReference type="RefSeq" id="WP_311679552.1">
    <property type="nucleotide sequence ID" value="NZ_JAVRHM010000001.1"/>
</dbReference>
<dbReference type="InterPro" id="IPR007712">
    <property type="entry name" value="RelE/ParE_toxin"/>
</dbReference>
<comment type="caution">
    <text evidence="2">The sequence shown here is derived from an EMBL/GenBank/DDBJ whole genome shotgun (WGS) entry which is preliminary data.</text>
</comment>
<protein>
    <submittedName>
        <fullName evidence="2">Type II toxin-antitoxin system RelE/ParE family toxin</fullName>
    </submittedName>
</protein>
<reference evidence="2 3" key="1">
    <citation type="submission" date="2023-09" db="EMBL/GenBank/DDBJ databases">
        <authorList>
            <person name="Rey-Velasco X."/>
        </authorList>
    </citation>
    <scope>NUCLEOTIDE SEQUENCE [LARGE SCALE GENOMIC DNA]</scope>
    <source>
        <strain evidence="2 3">F188</strain>
    </source>
</reference>
<dbReference type="InterPro" id="IPR035093">
    <property type="entry name" value="RelE/ParE_toxin_dom_sf"/>
</dbReference>
<evidence type="ECO:0000256" key="1">
    <source>
        <dbReference type="ARBA" id="ARBA00022649"/>
    </source>
</evidence>
<evidence type="ECO:0000313" key="2">
    <source>
        <dbReference type="EMBL" id="MDT0688210.1"/>
    </source>
</evidence>
<dbReference type="Gene3D" id="3.30.2310.20">
    <property type="entry name" value="RelE-like"/>
    <property type="match status" value="1"/>
</dbReference>
<organism evidence="2 3">
    <name type="scientific">Autumnicola patrickiae</name>
    <dbReference type="NCBI Taxonomy" id="3075591"/>
    <lineage>
        <taxon>Bacteria</taxon>
        <taxon>Pseudomonadati</taxon>
        <taxon>Bacteroidota</taxon>
        <taxon>Flavobacteriia</taxon>
        <taxon>Flavobacteriales</taxon>
        <taxon>Flavobacteriaceae</taxon>
        <taxon>Autumnicola</taxon>
    </lineage>
</organism>
<dbReference type="Pfam" id="PF05016">
    <property type="entry name" value="ParE_toxin"/>
    <property type="match status" value="1"/>
</dbReference>
<accession>A0ABU3DWY9</accession>
<sequence>MAAKSIVWSGRANSELQEIFNYYNKRNRSTVYSYKLLEKTELLLRTLSQNEFIGRPTTNGKIRVIPLDAYLIFYETFENSIHVLSFWDNRQAVENRLF</sequence>
<name>A0ABU3DWY9_9FLAO</name>
<keyword evidence="3" id="KW-1185">Reference proteome</keyword>
<evidence type="ECO:0000313" key="3">
    <source>
        <dbReference type="Proteomes" id="UP001261624"/>
    </source>
</evidence>
<dbReference type="EMBL" id="JAVRHM010000001">
    <property type="protein sequence ID" value="MDT0688210.1"/>
    <property type="molecule type" value="Genomic_DNA"/>
</dbReference>
<gene>
    <name evidence="2" type="ORF">RM549_00310</name>
</gene>
<keyword evidence="1" id="KW-1277">Toxin-antitoxin system</keyword>